<comment type="caution">
    <text evidence="2">The sequence shown here is derived from an EMBL/GenBank/DDBJ whole genome shotgun (WGS) entry which is preliminary data.</text>
</comment>
<dbReference type="PANTHER" id="PTHR46104:SF1">
    <property type="entry name" value="GENE 9195-RELATED"/>
    <property type="match status" value="1"/>
</dbReference>
<dbReference type="PROSITE" id="PS00022">
    <property type="entry name" value="EGF_1"/>
    <property type="match status" value="1"/>
</dbReference>
<proteinExistence type="predicted"/>
<dbReference type="InterPro" id="IPR009030">
    <property type="entry name" value="Growth_fac_rcpt_cys_sf"/>
</dbReference>
<evidence type="ECO:0000313" key="3">
    <source>
        <dbReference type="Proteomes" id="UP000828390"/>
    </source>
</evidence>
<organism evidence="2 3">
    <name type="scientific">Dreissena polymorpha</name>
    <name type="common">Zebra mussel</name>
    <name type="synonym">Mytilus polymorpha</name>
    <dbReference type="NCBI Taxonomy" id="45954"/>
    <lineage>
        <taxon>Eukaryota</taxon>
        <taxon>Metazoa</taxon>
        <taxon>Spiralia</taxon>
        <taxon>Lophotrochozoa</taxon>
        <taxon>Mollusca</taxon>
        <taxon>Bivalvia</taxon>
        <taxon>Autobranchia</taxon>
        <taxon>Heteroconchia</taxon>
        <taxon>Euheterodonta</taxon>
        <taxon>Imparidentia</taxon>
        <taxon>Neoheterodontei</taxon>
        <taxon>Myida</taxon>
        <taxon>Dreissenoidea</taxon>
        <taxon>Dreissenidae</taxon>
        <taxon>Dreissena</taxon>
    </lineage>
</organism>
<dbReference type="Proteomes" id="UP000828390">
    <property type="component" value="Unassembled WGS sequence"/>
</dbReference>
<dbReference type="InterPro" id="IPR000742">
    <property type="entry name" value="EGF"/>
</dbReference>
<name>A0A9D4KLF2_DREPO</name>
<dbReference type="SMART" id="SM01411">
    <property type="entry name" value="Ephrin_rec_like"/>
    <property type="match status" value="19"/>
</dbReference>
<evidence type="ECO:0000259" key="1">
    <source>
        <dbReference type="PROSITE" id="PS50940"/>
    </source>
</evidence>
<dbReference type="PANTHER" id="PTHR46104">
    <property type="entry name" value="GENE 9195-RELATED-RELATED"/>
    <property type="match status" value="1"/>
</dbReference>
<dbReference type="SUPFAM" id="SSF57184">
    <property type="entry name" value="Growth factor receptor domain"/>
    <property type="match status" value="6"/>
</dbReference>
<protein>
    <recommendedName>
        <fullName evidence="1">Chitin-binding type-2 domain-containing protein</fullName>
    </recommendedName>
</protein>
<dbReference type="GO" id="GO:0005576">
    <property type="term" value="C:extracellular region"/>
    <property type="evidence" value="ECO:0007669"/>
    <property type="project" value="InterPro"/>
</dbReference>
<sequence>MEIGTYSAPSCICPVNQTGGQCTAGFFCPSGSPSPKPCTGGYYCGTAGLAAESGQCYGGYYCMSGAQVPDPTDGTTGGLCPVGHYCPNGTETAQECLAGTYQNGTGKTKAGDCEPCTPGYYCSSSGLAQPTGKCAAGYYCPAGQTNMQPSNYSCTPGHYCPEGSGAEIECPSGQYQNATGQSTCKICDAGYYCDGILHNGVDTPESCQRGHYCPAGTRTAAEFPCPAGTYNNNTNSMALSACVDCDPGKYCGSIGLALPTGYCDSGYFCIKKASIPNPTDGTTGNICPEGSYCNPGSYESVECPSGTYNPTRGIGYLENCTDCEGGVFCSSPGLNAPVGNCSAGYYCISRATKANPTDNITGNVCPAGHYCPIGTGPAPLPCPHGKYTSITVQSQCYDCVMGKYCVDGINQVPCPQGFYCPTGTGQDWRPCPSGTYGSSTGFQAENQCTTCPARQYCGTTNLTAPSGLCDAGYYCKSGSDSSMPSNATKGDGGPCPIGHFCEQGTQDPTPCPLGTFGNQTLLRSAAECHSCTPGYYCDATGLTEPVGLCSEGFYCLGGSNSSNPPVRDASGGPCPAGKYCENGTSTPPECPSGTFQILEQKASCDPCPAGYYCLQGSATNTPCPEGYYCPQGTQFAHQYPCPNGTFNTFTTRANIDACVLCPAGKYCPSEGLADPAGFCSGGWYCTLGSWTDKPSILGNESGSDCHCPAQSIGGKCLAGTFCPNGSSIPTQCTGGYYCETDELLAVTGPCLAGYYCSSGSTMSNPVNETFGDICPKGHYCPLASQSAIPCPEGTFSDAYANENETNCLPCTAGMYCAGIGRALPNGNCTEGWFCPQGSTQPQPTSNKCLAGHECPEGSGAETPCTSGFYQPDVGMGACEICPAGKYCDQNEAITEQQSGVGEASHGVVTPKTCPAGFYCPAGTKTSGENPCPIGTYSNTTGISAENQCIKCDPGYYCHQPNMLAPAGKCNAGFHCTLSATSPSPTGNGSECEQGTFCIQGSSIPTDCPKGMFGSAAQLTSLTDCTFCTPGKYCDSTGLQQPAGNCLAGYYCSNASEEAAPVGKAYGDICPVGHYCPEQSYAPTACAAGTYQPFTGRTNVTACLACDPGSYCNATGQAQVTGDCSAGFYCILGATNNAPTDGIMGNICPIGSKCPLGSATHIFCPNGTYTNHTGASECYVCPAGSFCTSRDSAEPCPRGYYCPEGTGADIIPCPAGTYNPVMSLTQLSECTKCDGGKYCLLPGQDNYAGQCNAGYYCTSGVNTATPNSVNNTGVGGKCPTGYYCPTGSSHPLPCAAGTYSESEGKSACITCPASFYCTQNTTSYALYPCPAGYYCPVGTTHDRQYPCPKGYYNPVNGQDSSTDCLQCPGGKYCETDGLSTPTGDCAGWLVLYRSLIPENANRRSQHY</sequence>
<accession>A0A9D4KLF2</accession>
<keyword evidence="3" id="KW-1185">Reference proteome</keyword>
<dbReference type="GO" id="GO:0008061">
    <property type="term" value="F:chitin binding"/>
    <property type="evidence" value="ECO:0007669"/>
    <property type="project" value="InterPro"/>
</dbReference>
<evidence type="ECO:0000313" key="2">
    <source>
        <dbReference type="EMBL" id="KAH3841624.1"/>
    </source>
</evidence>
<gene>
    <name evidence="2" type="ORF">DPMN_115097</name>
</gene>
<dbReference type="EMBL" id="JAIWYP010000004">
    <property type="protein sequence ID" value="KAH3841624.1"/>
    <property type="molecule type" value="Genomic_DNA"/>
</dbReference>
<dbReference type="InterPro" id="IPR002557">
    <property type="entry name" value="Chitin-bd_dom"/>
</dbReference>
<dbReference type="PROSITE" id="PS50940">
    <property type="entry name" value="CHIT_BIND_II"/>
    <property type="match status" value="1"/>
</dbReference>
<reference evidence="2" key="1">
    <citation type="journal article" date="2019" name="bioRxiv">
        <title>The Genome of the Zebra Mussel, Dreissena polymorpha: A Resource for Invasive Species Research.</title>
        <authorList>
            <person name="McCartney M.A."/>
            <person name="Auch B."/>
            <person name="Kono T."/>
            <person name="Mallez S."/>
            <person name="Zhang Y."/>
            <person name="Obille A."/>
            <person name="Becker A."/>
            <person name="Abrahante J.E."/>
            <person name="Garbe J."/>
            <person name="Badalamenti J.P."/>
            <person name="Herman A."/>
            <person name="Mangelson H."/>
            <person name="Liachko I."/>
            <person name="Sullivan S."/>
            <person name="Sone E.D."/>
            <person name="Koren S."/>
            <person name="Silverstein K.A.T."/>
            <person name="Beckman K.B."/>
            <person name="Gohl D.M."/>
        </authorList>
    </citation>
    <scope>NUCLEOTIDE SEQUENCE</scope>
    <source>
        <strain evidence="2">Duluth1</strain>
        <tissue evidence="2">Whole animal</tissue>
    </source>
</reference>
<feature type="domain" description="Chitin-binding type-2" evidence="1">
    <location>
        <begin position="137"/>
        <end position="195"/>
    </location>
</feature>
<dbReference type="Gene3D" id="2.10.50.10">
    <property type="entry name" value="Tumor Necrosis Factor Receptor, subunit A, domain 2"/>
    <property type="match status" value="10"/>
</dbReference>
<reference evidence="2" key="2">
    <citation type="submission" date="2020-11" db="EMBL/GenBank/DDBJ databases">
        <authorList>
            <person name="McCartney M.A."/>
            <person name="Auch B."/>
            <person name="Kono T."/>
            <person name="Mallez S."/>
            <person name="Becker A."/>
            <person name="Gohl D.M."/>
            <person name="Silverstein K.A.T."/>
            <person name="Koren S."/>
            <person name="Bechman K.B."/>
            <person name="Herman A."/>
            <person name="Abrahante J.E."/>
            <person name="Garbe J."/>
        </authorList>
    </citation>
    <scope>NUCLEOTIDE SEQUENCE</scope>
    <source>
        <strain evidence="2">Duluth1</strain>
        <tissue evidence="2">Whole animal</tissue>
    </source>
</reference>